<protein>
    <submittedName>
        <fullName evidence="2">Uncharacterized protein</fullName>
    </submittedName>
</protein>
<reference evidence="2" key="1">
    <citation type="submission" date="2023-10" db="EMBL/GenBank/DDBJ databases">
        <authorList>
            <person name="Chen Y."/>
            <person name="Shah S."/>
            <person name="Dougan E. K."/>
            <person name="Thang M."/>
            <person name="Chan C."/>
        </authorList>
    </citation>
    <scope>NUCLEOTIDE SEQUENCE [LARGE SCALE GENOMIC DNA]</scope>
</reference>
<organism evidence="2 3">
    <name type="scientific">Prorocentrum cordatum</name>
    <dbReference type="NCBI Taxonomy" id="2364126"/>
    <lineage>
        <taxon>Eukaryota</taxon>
        <taxon>Sar</taxon>
        <taxon>Alveolata</taxon>
        <taxon>Dinophyceae</taxon>
        <taxon>Prorocentrales</taxon>
        <taxon>Prorocentraceae</taxon>
        <taxon>Prorocentrum</taxon>
    </lineage>
</organism>
<accession>A0ABN9TCV3</accession>
<feature type="region of interest" description="Disordered" evidence="1">
    <location>
        <begin position="1"/>
        <end position="69"/>
    </location>
</feature>
<feature type="region of interest" description="Disordered" evidence="1">
    <location>
        <begin position="91"/>
        <end position="110"/>
    </location>
</feature>
<keyword evidence="3" id="KW-1185">Reference proteome</keyword>
<name>A0ABN9TCV3_9DINO</name>
<dbReference type="Proteomes" id="UP001189429">
    <property type="component" value="Unassembled WGS sequence"/>
</dbReference>
<evidence type="ECO:0000256" key="1">
    <source>
        <dbReference type="SAM" id="MobiDB-lite"/>
    </source>
</evidence>
<evidence type="ECO:0000313" key="2">
    <source>
        <dbReference type="EMBL" id="CAK0843270.1"/>
    </source>
</evidence>
<gene>
    <name evidence="2" type="ORF">PCOR1329_LOCUS37670</name>
</gene>
<evidence type="ECO:0000313" key="3">
    <source>
        <dbReference type="Proteomes" id="UP001189429"/>
    </source>
</evidence>
<proteinExistence type="predicted"/>
<sequence length="156" mass="15799">MPLLPEPARPAELGPRGLGRAATHSASLPDLRGPPPPGGGKIGRRRALPTGLFDVEAGAREGRGPQAPARGWRAALQACESSALAADLGGAAPASRLWSGRPSGPSSLAAAPWTTKVTKGGDASLLPAIAPSGSVAWSVRMAKETTRLAQAWTGVF</sequence>
<dbReference type="EMBL" id="CAUYUJ010014565">
    <property type="protein sequence ID" value="CAK0843270.1"/>
    <property type="molecule type" value="Genomic_DNA"/>
</dbReference>
<comment type="caution">
    <text evidence="2">The sequence shown here is derived from an EMBL/GenBank/DDBJ whole genome shotgun (WGS) entry which is preliminary data.</text>
</comment>